<feature type="transmembrane region" description="Helical" evidence="4">
    <location>
        <begin position="457"/>
        <end position="477"/>
    </location>
</feature>
<feature type="domain" description="Major facilitator superfamily (MFS) profile" evidence="5">
    <location>
        <begin position="291"/>
        <end position="488"/>
    </location>
</feature>
<evidence type="ECO:0000256" key="3">
    <source>
        <dbReference type="SAM" id="MobiDB-lite"/>
    </source>
</evidence>
<comment type="subcellular location">
    <subcellularLocation>
        <location evidence="1">Membrane</location>
        <topology evidence="1">Multi-pass membrane protein</topology>
    </subcellularLocation>
</comment>
<dbReference type="PANTHER" id="PTHR11360:SF234">
    <property type="entry name" value="MFS-TYPE TRANSPORTER DBAD-RELATED"/>
    <property type="match status" value="1"/>
</dbReference>
<dbReference type="InterPro" id="IPR036259">
    <property type="entry name" value="MFS_trans_sf"/>
</dbReference>
<dbReference type="EMBL" id="KZ819636">
    <property type="protein sequence ID" value="PWN90577.1"/>
    <property type="molecule type" value="Genomic_DNA"/>
</dbReference>
<feature type="transmembrane region" description="Helical" evidence="4">
    <location>
        <begin position="328"/>
        <end position="349"/>
    </location>
</feature>
<keyword evidence="4" id="KW-0472">Membrane</keyword>
<evidence type="ECO:0000313" key="6">
    <source>
        <dbReference type="EMBL" id="PWN90577.1"/>
    </source>
</evidence>
<name>A0A316YMI2_9BASI</name>
<dbReference type="PROSITE" id="PS50850">
    <property type="entry name" value="MFS"/>
    <property type="match status" value="1"/>
</dbReference>
<sequence length="488" mass="50831">MIGIVRQAGPHGSGRTEAADADAGLSSPSAIPLQTVLSRTATRQSSNATGGNGGSGDSRDNIDSITTQQSFVEPPSSSSAAMAAQQEGGLQGWTVVAGSTAIFFTTVGLVYCFGVLQSELISRHYSSSSTLGWVSSVTVVIAPLCSIPITALIRRTSNRTVGLMGAACTSVGYIATSFTFKNGNVPYLFLAQAIFGFGYALNFWASNSLAAQYFERKRGLAVGIVYAGSGVGGAVLSIGLSRLIRRVGLEWAVCIYGLMALLILVPASFTLRQRGSVTVASLKLDYFRQPNFLLLFFGTALNTFALFVPPFFLPTYAVAAGYSSETGAWLVAGYNFASAVGRIMFGLMADSRLGPVTTLCVAFILMATTILSIWVAAGTYLPPLVIFLLLNGAAGGALLSLQPTVVASMYGTSELAVTMAMVTIGRCVGSALGAPIAGYLLDAFGGPQGGTPPFRPALLVIGSISFLAAMCLLTLRLRMGGLSLKKRI</sequence>
<feature type="transmembrane region" description="Helical" evidence="4">
    <location>
        <begin position="415"/>
        <end position="437"/>
    </location>
</feature>
<evidence type="ECO:0000256" key="2">
    <source>
        <dbReference type="ARBA" id="ARBA00006727"/>
    </source>
</evidence>
<dbReference type="RefSeq" id="XP_025377775.1">
    <property type="nucleotide sequence ID" value="XM_025521753.1"/>
</dbReference>
<dbReference type="Gene3D" id="1.20.1250.20">
    <property type="entry name" value="MFS general substrate transporter like domains"/>
    <property type="match status" value="2"/>
</dbReference>
<dbReference type="Proteomes" id="UP000245768">
    <property type="component" value="Unassembled WGS sequence"/>
</dbReference>
<dbReference type="InterPro" id="IPR050327">
    <property type="entry name" value="Proton-linked_MCT"/>
</dbReference>
<dbReference type="GO" id="GO:0016020">
    <property type="term" value="C:membrane"/>
    <property type="evidence" value="ECO:0007669"/>
    <property type="project" value="UniProtKB-SubCell"/>
</dbReference>
<feature type="transmembrane region" description="Helical" evidence="4">
    <location>
        <begin position="356"/>
        <end position="377"/>
    </location>
</feature>
<evidence type="ECO:0000256" key="4">
    <source>
        <dbReference type="SAM" id="Phobius"/>
    </source>
</evidence>
<feature type="transmembrane region" description="Helical" evidence="4">
    <location>
        <begin position="250"/>
        <end position="271"/>
    </location>
</feature>
<evidence type="ECO:0000256" key="1">
    <source>
        <dbReference type="ARBA" id="ARBA00004141"/>
    </source>
</evidence>
<dbReference type="InParanoid" id="A0A316YMI2"/>
<dbReference type="PANTHER" id="PTHR11360">
    <property type="entry name" value="MONOCARBOXYLATE TRANSPORTER"/>
    <property type="match status" value="1"/>
</dbReference>
<dbReference type="InterPro" id="IPR020846">
    <property type="entry name" value="MFS_dom"/>
</dbReference>
<comment type="similarity">
    <text evidence="2">Belongs to the major facilitator superfamily. Monocarboxylate porter (TC 2.A.1.13) family.</text>
</comment>
<feature type="transmembrane region" description="Helical" evidence="4">
    <location>
        <begin position="131"/>
        <end position="153"/>
    </location>
</feature>
<evidence type="ECO:0000259" key="5">
    <source>
        <dbReference type="PROSITE" id="PS50850"/>
    </source>
</evidence>
<feature type="transmembrane region" description="Helical" evidence="4">
    <location>
        <begin position="160"/>
        <end position="180"/>
    </location>
</feature>
<dbReference type="GO" id="GO:0022857">
    <property type="term" value="F:transmembrane transporter activity"/>
    <property type="evidence" value="ECO:0007669"/>
    <property type="project" value="InterPro"/>
</dbReference>
<accession>A0A316YMI2</accession>
<keyword evidence="4" id="KW-0812">Transmembrane</keyword>
<evidence type="ECO:0000313" key="7">
    <source>
        <dbReference type="Proteomes" id="UP000245768"/>
    </source>
</evidence>
<feature type="region of interest" description="Disordered" evidence="3">
    <location>
        <begin position="1"/>
        <end position="62"/>
    </location>
</feature>
<proteinExistence type="inferred from homology"/>
<dbReference type="InterPro" id="IPR011701">
    <property type="entry name" value="MFS"/>
</dbReference>
<feature type="transmembrane region" description="Helical" evidence="4">
    <location>
        <begin position="186"/>
        <end position="207"/>
    </location>
</feature>
<dbReference type="SUPFAM" id="SSF103473">
    <property type="entry name" value="MFS general substrate transporter"/>
    <property type="match status" value="1"/>
</dbReference>
<organism evidence="6 7">
    <name type="scientific">Acaromyces ingoldii</name>
    <dbReference type="NCBI Taxonomy" id="215250"/>
    <lineage>
        <taxon>Eukaryota</taxon>
        <taxon>Fungi</taxon>
        <taxon>Dikarya</taxon>
        <taxon>Basidiomycota</taxon>
        <taxon>Ustilaginomycotina</taxon>
        <taxon>Exobasidiomycetes</taxon>
        <taxon>Exobasidiales</taxon>
        <taxon>Cryptobasidiaceae</taxon>
        <taxon>Acaromyces</taxon>
    </lineage>
</organism>
<feature type="transmembrane region" description="Helical" evidence="4">
    <location>
        <begin position="92"/>
        <end position="111"/>
    </location>
</feature>
<dbReference type="AlphaFoldDB" id="A0A316YMI2"/>
<protein>
    <submittedName>
        <fullName evidence="6">MFS general substrate transporter</fullName>
    </submittedName>
</protein>
<dbReference type="OrthoDB" id="2213137at2759"/>
<dbReference type="GeneID" id="37043669"/>
<gene>
    <name evidence="6" type="ORF">FA10DRAFT_267026</name>
</gene>
<feature type="transmembrane region" description="Helical" evidence="4">
    <location>
        <begin position="219"/>
        <end position="244"/>
    </location>
</feature>
<dbReference type="Pfam" id="PF07690">
    <property type="entry name" value="MFS_1"/>
    <property type="match status" value="1"/>
</dbReference>
<reference evidence="6" key="1">
    <citation type="journal article" date="2018" name="Mol. Biol. Evol.">
        <title>Broad Genomic Sampling Reveals a Smut Pathogenic Ancestry of the Fungal Clade Ustilaginomycotina.</title>
        <authorList>
            <person name="Kijpornyongpan T."/>
            <person name="Mondo S.J."/>
            <person name="Barry K."/>
            <person name="Sandor L."/>
            <person name="Lee J."/>
            <person name="Lipzen A."/>
            <person name="Pangilinan J."/>
            <person name="LaButti K."/>
            <person name="Hainaut M."/>
            <person name="Henrissat B."/>
            <person name="Grigoriev I.V."/>
            <person name="Spatafora J.W."/>
            <person name="Aime M.C."/>
        </authorList>
    </citation>
    <scope>NUCLEOTIDE SEQUENCE [LARGE SCALE GENOMIC DNA]</scope>
    <source>
        <strain evidence="6">MCA 4198</strain>
    </source>
</reference>
<feature type="compositionally biased region" description="Polar residues" evidence="3">
    <location>
        <begin position="35"/>
        <end position="44"/>
    </location>
</feature>
<keyword evidence="7" id="KW-1185">Reference proteome</keyword>
<feature type="transmembrane region" description="Helical" evidence="4">
    <location>
        <begin position="383"/>
        <end position="403"/>
    </location>
</feature>
<feature type="transmembrane region" description="Helical" evidence="4">
    <location>
        <begin position="292"/>
        <end position="313"/>
    </location>
</feature>
<keyword evidence="4" id="KW-1133">Transmembrane helix</keyword>